<evidence type="ECO:0000313" key="11">
    <source>
        <dbReference type="Proteomes" id="UP000823775"/>
    </source>
</evidence>
<comment type="similarity">
    <text evidence="2">Belongs to the bZIP family.</text>
</comment>
<evidence type="ECO:0000256" key="8">
    <source>
        <dbReference type="SAM" id="MobiDB-lite"/>
    </source>
</evidence>
<comment type="subcellular location">
    <subcellularLocation>
        <location evidence="1">Nucleus</location>
    </subcellularLocation>
</comment>
<reference evidence="10 11" key="1">
    <citation type="journal article" date="2021" name="BMC Genomics">
        <title>Datura genome reveals duplications of psychoactive alkaloid biosynthetic genes and high mutation rate following tissue culture.</title>
        <authorList>
            <person name="Rajewski A."/>
            <person name="Carter-House D."/>
            <person name="Stajich J."/>
            <person name="Litt A."/>
        </authorList>
    </citation>
    <scope>NUCLEOTIDE SEQUENCE [LARGE SCALE GENOMIC DNA]</scope>
    <source>
        <strain evidence="10">AR-01</strain>
    </source>
</reference>
<dbReference type="InterPro" id="IPR044827">
    <property type="entry name" value="GBF-like"/>
</dbReference>
<dbReference type="InterPro" id="IPR004827">
    <property type="entry name" value="bZIP"/>
</dbReference>
<dbReference type="PANTHER" id="PTHR45967">
    <property type="entry name" value="G-BOX-BINDING FACTOR 3-RELATED"/>
    <property type="match status" value="1"/>
</dbReference>
<dbReference type="InterPro" id="IPR045314">
    <property type="entry name" value="bZIP_plant_GBF1"/>
</dbReference>
<evidence type="ECO:0000256" key="3">
    <source>
        <dbReference type="ARBA" id="ARBA00023015"/>
    </source>
</evidence>
<comment type="caution">
    <text evidence="10">The sequence shown here is derived from an EMBL/GenBank/DDBJ whole genome shotgun (WGS) entry which is preliminary data.</text>
</comment>
<gene>
    <name evidence="10" type="ORF">HAX54_011473</name>
</gene>
<accession>A0ABS8TJZ3</accession>
<evidence type="ECO:0000256" key="1">
    <source>
        <dbReference type="ARBA" id="ARBA00004123"/>
    </source>
</evidence>
<evidence type="ECO:0000256" key="7">
    <source>
        <dbReference type="SAM" id="Coils"/>
    </source>
</evidence>
<dbReference type="CDD" id="cd14702">
    <property type="entry name" value="bZIP_plant_GBF1"/>
    <property type="match status" value="1"/>
</dbReference>
<dbReference type="PROSITE" id="PS50217">
    <property type="entry name" value="BZIP"/>
    <property type="match status" value="1"/>
</dbReference>
<sequence length="417" mass="46830">MNYENTCKTTPSCTADDRFSGDVENELVECERESAEALACLSHPASTRDSNAGEIELFKDAGHIRFASNVRAQQFRYELWTSEIMAASEKGIARKSEYESELKASLVCDLNYPPVTSRKSRQELTEAEKAVRRLRRILANRESARRSVRQRQAMQEELKRKAADLALENENLKKKKELAAAEYNSEKNKNNNLRMQIAQLVKAEVEETDDDSKSTPVETPTSTTSPTFLLNQSPKVPLILSTVFPPSDGDILQSGSQSTSGITPQTPTSLGGFKPSDELESSVMMNKPWTPLYVVSCLPWQMQFDAQTNPFHPITSYPNDQHKTCLVHECSTSTSKTTVNMEDDHLKETPKVETKTPINTMPRDFLHEADRDFVQDEDASEGSRQLSGLRSHGLVQVPPQHQEHVTHALTTRLQMLS</sequence>
<name>A0ABS8TJZ3_DATST</name>
<organism evidence="10 11">
    <name type="scientific">Datura stramonium</name>
    <name type="common">Jimsonweed</name>
    <name type="synonym">Common thornapple</name>
    <dbReference type="NCBI Taxonomy" id="4076"/>
    <lineage>
        <taxon>Eukaryota</taxon>
        <taxon>Viridiplantae</taxon>
        <taxon>Streptophyta</taxon>
        <taxon>Embryophyta</taxon>
        <taxon>Tracheophyta</taxon>
        <taxon>Spermatophyta</taxon>
        <taxon>Magnoliopsida</taxon>
        <taxon>eudicotyledons</taxon>
        <taxon>Gunneridae</taxon>
        <taxon>Pentapetalae</taxon>
        <taxon>asterids</taxon>
        <taxon>lamiids</taxon>
        <taxon>Solanales</taxon>
        <taxon>Solanaceae</taxon>
        <taxon>Solanoideae</taxon>
        <taxon>Datureae</taxon>
        <taxon>Datura</taxon>
    </lineage>
</organism>
<dbReference type="Proteomes" id="UP000823775">
    <property type="component" value="Unassembled WGS sequence"/>
</dbReference>
<dbReference type="PANTHER" id="PTHR45967:SF28">
    <property type="entry name" value="BASIC-LEUCINE ZIPPER (BZIP) TRANSCRIPTION FACTOR FAMILY PROTEIN"/>
    <property type="match status" value="1"/>
</dbReference>
<feature type="compositionally biased region" description="Low complexity" evidence="8">
    <location>
        <begin position="214"/>
        <end position="227"/>
    </location>
</feature>
<feature type="coiled-coil region" evidence="7">
    <location>
        <begin position="117"/>
        <end position="203"/>
    </location>
</feature>
<feature type="domain" description="BZIP" evidence="9">
    <location>
        <begin position="130"/>
        <end position="193"/>
    </location>
</feature>
<keyword evidence="6" id="KW-0539">Nucleus</keyword>
<keyword evidence="11" id="KW-1185">Reference proteome</keyword>
<evidence type="ECO:0000259" key="9">
    <source>
        <dbReference type="PROSITE" id="PS50217"/>
    </source>
</evidence>
<evidence type="ECO:0000256" key="5">
    <source>
        <dbReference type="ARBA" id="ARBA00023163"/>
    </source>
</evidence>
<dbReference type="SMART" id="SM00338">
    <property type="entry name" value="BRLZ"/>
    <property type="match status" value="1"/>
</dbReference>
<protein>
    <recommendedName>
        <fullName evidence="9">BZIP domain-containing protein</fullName>
    </recommendedName>
</protein>
<evidence type="ECO:0000256" key="2">
    <source>
        <dbReference type="ARBA" id="ARBA00007163"/>
    </source>
</evidence>
<evidence type="ECO:0000256" key="6">
    <source>
        <dbReference type="ARBA" id="ARBA00023242"/>
    </source>
</evidence>
<dbReference type="EMBL" id="JACEIK010001654">
    <property type="protein sequence ID" value="MCD7471160.1"/>
    <property type="molecule type" value="Genomic_DNA"/>
</dbReference>
<feature type="region of interest" description="Disordered" evidence="8">
    <location>
        <begin position="206"/>
        <end position="230"/>
    </location>
</feature>
<keyword evidence="3" id="KW-0805">Transcription regulation</keyword>
<keyword evidence="7" id="KW-0175">Coiled coil</keyword>
<evidence type="ECO:0000256" key="4">
    <source>
        <dbReference type="ARBA" id="ARBA00023125"/>
    </source>
</evidence>
<keyword evidence="4" id="KW-0238">DNA-binding</keyword>
<evidence type="ECO:0000313" key="10">
    <source>
        <dbReference type="EMBL" id="MCD7471160.1"/>
    </source>
</evidence>
<proteinExistence type="inferred from homology"/>
<keyword evidence="5" id="KW-0804">Transcription</keyword>